<reference evidence="1 2" key="1">
    <citation type="journal article" date="2014" name="Int. J. Syst. Evol. Microbiol.">
        <title>Complete genome sequence of Corynebacterium casei LMG S-19264T (=DSM 44701T), isolated from a smear-ripened cheese.</title>
        <authorList>
            <consortium name="US DOE Joint Genome Institute (JGI-PGF)"/>
            <person name="Walter F."/>
            <person name="Albersmeier A."/>
            <person name="Kalinowski J."/>
            <person name="Ruckert C."/>
        </authorList>
    </citation>
    <scope>NUCLEOTIDE SEQUENCE [LARGE SCALE GENOMIC DNA]</scope>
    <source>
        <strain evidence="1 2">CGMCC 1.7286</strain>
    </source>
</reference>
<keyword evidence="2" id="KW-1185">Reference proteome</keyword>
<protein>
    <submittedName>
        <fullName evidence="1">Uncharacterized protein</fullName>
    </submittedName>
</protein>
<accession>A0A918DQM6</accession>
<dbReference type="EMBL" id="BMLT01000003">
    <property type="protein sequence ID" value="GGO79656.1"/>
    <property type="molecule type" value="Genomic_DNA"/>
</dbReference>
<comment type="caution">
    <text evidence="1">The sequence shown here is derived from an EMBL/GenBank/DDBJ whole genome shotgun (WGS) entry which is preliminary data.</text>
</comment>
<proteinExistence type="predicted"/>
<evidence type="ECO:0000313" key="1">
    <source>
        <dbReference type="EMBL" id="GGO79656.1"/>
    </source>
</evidence>
<dbReference type="Proteomes" id="UP000599578">
    <property type="component" value="Unassembled WGS sequence"/>
</dbReference>
<dbReference type="AlphaFoldDB" id="A0A918DQM6"/>
<sequence length="64" mass="6200">MISFGTPISIAIPSCGRAALARSYSLGMDSALIPIGGFTGGAGANRRMGGAAMVVGAGSEVEVA</sequence>
<organism evidence="1 2">
    <name type="scientific">Marinobacterium nitratireducens</name>
    <dbReference type="NCBI Taxonomy" id="518897"/>
    <lineage>
        <taxon>Bacteria</taxon>
        <taxon>Pseudomonadati</taxon>
        <taxon>Pseudomonadota</taxon>
        <taxon>Gammaproteobacteria</taxon>
        <taxon>Oceanospirillales</taxon>
        <taxon>Oceanospirillaceae</taxon>
        <taxon>Marinobacterium</taxon>
    </lineage>
</organism>
<evidence type="ECO:0000313" key="2">
    <source>
        <dbReference type="Proteomes" id="UP000599578"/>
    </source>
</evidence>
<gene>
    <name evidence="1" type="ORF">GCM10011348_14470</name>
</gene>
<name>A0A918DQM6_9GAMM</name>